<gene>
    <name evidence="1" type="ORF">A2319_03140</name>
</gene>
<dbReference type="EMBL" id="MHKI01000007">
    <property type="protein sequence ID" value="OGY87575.1"/>
    <property type="molecule type" value="Genomic_DNA"/>
</dbReference>
<name>A0A1G2BEV4_9BACT</name>
<evidence type="ECO:0000313" key="2">
    <source>
        <dbReference type="Proteomes" id="UP000176420"/>
    </source>
</evidence>
<accession>A0A1G2BEV4</accession>
<proteinExistence type="predicted"/>
<reference evidence="1 2" key="1">
    <citation type="journal article" date="2016" name="Nat. Commun.">
        <title>Thousands of microbial genomes shed light on interconnected biogeochemical processes in an aquifer system.</title>
        <authorList>
            <person name="Anantharaman K."/>
            <person name="Brown C.T."/>
            <person name="Hug L.A."/>
            <person name="Sharon I."/>
            <person name="Castelle C.J."/>
            <person name="Probst A.J."/>
            <person name="Thomas B.C."/>
            <person name="Singh A."/>
            <person name="Wilkins M.J."/>
            <person name="Karaoz U."/>
            <person name="Brodie E.L."/>
            <person name="Williams K.H."/>
            <person name="Hubbard S.S."/>
            <person name="Banfield J.F."/>
        </authorList>
    </citation>
    <scope>NUCLEOTIDE SEQUENCE [LARGE SCALE GENOMIC DNA]</scope>
</reference>
<sequence>MGCVDCANCQSCYLSSNLRNKKYVYKNEQLTKEEYEKRVAPIYSHNELKKIKSEWEKVQQKAIYSAINQINCENCLGDNLRNCTNCKFCFEINDSENCLYVTDGRNIKDSVDVNFSAGKDASTEYVYNSWGASNSCSNVIACSDVQEGIYNVEYCQQCYSSHDLFGCTNLRNKSFCIFNKQYNKKDYLALKKKIVDKMRVDGTYGEFFSPRDNLFCYNESPAQLHHPLTKEEVMERGWQWKETSARQYSPSTIQQLPNDIREVPDDTSKEILVCDTCRKNYKIIVQELDFYRKLNIPLPRSCFFCRHKDRIKTRNPYILRDTECQKCNKKIQTSYPKELNKIIYCKDCYQKVVY</sequence>
<dbReference type="AlphaFoldDB" id="A0A1G2BEV4"/>
<comment type="caution">
    <text evidence="1">The sequence shown here is derived from an EMBL/GenBank/DDBJ whole genome shotgun (WGS) entry which is preliminary data.</text>
</comment>
<protein>
    <submittedName>
        <fullName evidence="1">Uncharacterized protein</fullName>
    </submittedName>
</protein>
<organism evidence="1 2">
    <name type="scientific">Candidatus Kerfeldbacteria bacterium RIFOXYB2_FULL_38_14</name>
    <dbReference type="NCBI Taxonomy" id="1798547"/>
    <lineage>
        <taxon>Bacteria</taxon>
        <taxon>Candidatus Kerfeldiibacteriota</taxon>
    </lineage>
</organism>
<evidence type="ECO:0000313" key="1">
    <source>
        <dbReference type="EMBL" id="OGY87575.1"/>
    </source>
</evidence>
<dbReference type="Proteomes" id="UP000176420">
    <property type="component" value="Unassembled WGS sequence"/>
</dbReference>